<reference evidence="2" key="2">
    <citation type="submission" date="2020-09" db="EMBL/GenBank/DDBJ databases">
        <authorList>
            <person name="Sun Q."/>
            <person name="Ohkuma M."/>
        </authorList>
    </citation>
    <scope>NUCLEOTIDE SEQUENCE</scope>
    <source>
        <strain evidence="2">JCM 14359</strain>
    </source>
</reference>
<evidence type="ECO:0000313" key="3">
    <source>
        <dbReference type="Proteomes" id="UP000653099"/>
    </source>
</evidence>
<proteinExistence type="predicted"/>
<evidence type="ECO:0000256" key="1">
    <source>
        <dbReference type="SAM" id="MobiDB-lite"/>
    </source>
</evidence>
<accession>A0A830EQZ9</accession>
<gene>
    <name evidence="2" type="ORF">GCM10008995_26450</name>
</gene>
<dbReference type="Proteomes" id="UP000653099">
    <property type="component" value="Unassembled WGS sequence"/>
</dbReference>
<organism evidence="2 3">
    <name type="scientific">Halobellus salinus</name>
    <dbReference type="NCBI Taxonomy" id="931585"/>
    <lineage>
        <taxon>Archaea</taxon>
        <taxon>Methanobacteriati</taxon>
        <taxon>Methanobacteriota</taxon>
        <taxon>Stenosarchaea group</taxon>
        <taxon>Halobacteria</taxon>
        <taxon>Halobacteriales</taxon>
        <taxon>Haloferacaceae</taxon>
        <taxon>Halobellus</taxon>
    </lineage>
</organism>
<keyword evidence="3" id="KW-1185">Reference proteome</keyword>
<protein>
    <submittedName>
        <fullName evidence="2">Uncharacterized protein</fullName>
    </submittedName>
</protein>
<feature type="region of interest" description="Disordered" evidence="1">
    <location>
        <begin position="1"/>
        <end position="34"/>
    </location>
</feature>
<dbReference type="EMBL" id="BMOC01000022">
    <property type="protein sequence ID" value="GGJ15326.1"/>
    <property type="molecule type" value="Genomic_DNA"/>
</dbReference>
<reference evidence="2" key="1">
    <citation type="journal article" date="2014" name="Int. J. Syst. Evol. Microbiol.">
        <title>Complete genome sequence of Corynebacterium casei LMG S-19264T (=DSM 44701T), isolated from a smear-ripened cheese.</title>
        <authorList>
            <consortium name="US DOE Joint Genome Institute (JGI-PGF)"/>
            <person name="Walter F."/>
            <person name="Albersmeier A."/>
            <person name="Kalinowski J."/>
            <person name="Ruckert C."/>
        </authorList>
    </citation>
    <scope>NUCLEOTIDE SEQUENCE</scope>
    <source>
        <strain evidence="2">JCM 14359</strain>
    </source>
</reference>
<dbReference type="AlphaFoldDB" id="A0A830EQZ9"/>
<evidence type="ECO:0000313" key="2">
    <source>
        <dbReference type="EMBL" id="GGJ15326.1"/>
    </source>
</evidence>
<comment type="caution">
    <text evidence="2">The sequence shown here is derived from an EMBL/GenBank/DDBJ whole genome shotgun (WGS) entry which is preliminary data.</text>
</comment>
<name>A0A830EQZ9_9EURY</name>
<sequence length="124" mass="14370">MYPAIQAGRQTTNGEFREMTTDANSESDELEEPKTTRITFHNPEAKEIPEVYRRDQAARKHFEAALYIKRKLSTHRIPFFGKLIAAAVKCKKENHPTDLIRLCNILTDQEVEVVRSKNIELKEN</sequence>